<proteinExistence type="predicted"/>
<protein>
    <recommendedName>
        <fullName evidence="4">Short chain dehydrogenase</fullName>
    </recommendedName>
</protein>
<dbReference type="InterPro" id="IPR036291">
    <property type="entry name" value="NAD(P)-bd_dom_sf"/>
</dbReference>
<dbReference type="Gene3D" id="3.40.50.720">
    <property type="entry name" value="NAD(P)-binding Rossmann-like Domain"/>
    <property type="match status" value="1"/>
</dbReference>
<name>A0ABU2H4V4_9ACTN</name>
<keyword evidence="3" id="KW-1185">Reference proteome</keyword>
<reference evidence="3" key="1">
    <citation type="submission" date="2023-07" db="EMBL/GenBank/DDBJ databases">
        <title>Novel species in the genus Lipingzhangella isolated from Sambhar Salt Lake.</title>
        <authorList>
            <person name="Jiya N."/>
            <person name="Kajale S."/>
            <person name="Sharma A."/>
        </authorList>
    </citation>
    <scope>NUCLEOTIDE SEQUENCE [LARGE SCALE GENOMIC DNA]</scope>
    <source>
        <strain evidence="3">LS1_29</strain>
    </source>
</reference>
<dbReference type="EMBL" id="JAVLVT010000003">
    <property type="protein sequence ID" value="MDS1270342.1"/>
    <property type="molecule type" value="Genomic_DNA"/>
</dbReference>
<evidence type="ECO:0000256" key="1">
    <source>
        <dbReference type="SAM" id="MobiDB-lite"/>
    </source>
</evidence>
<comment type="caution">
    <text evidence="2">The sequence shown here is derived from an EMBL/GenBank/DDBJ whole genome shotgun (WGS) entry which is preliminary data.</text>
</comment>
<gene>
    <name evidence="2" type="ORF">RIF23_08545</name>
</gene>
<organism evidence="2 3">
    <name type="scientific">Lipingzhangella rawalii</name>
    <dbReference type="NCBI Taxonomy" id="2055835"/>
    <lineage>
        <taxon>Bacteria</taxon>
        <taxon>Bacillati</taxon>
        <taxon>Actinomycetota</taxon>
        <taxon>Actinomycetes</taxon>
        <taxon>Streptosporangiales</taxon>
        <taxon>Nocardiopsidaceae</taxon>
        <taxon>Lipingzhangella</taxon>
    </lineage>
</organism>
<evidence type="ECO:0008006" key="4">
    <source>
        <dbReference type="Google" id="ProtNLM"/>
    </source>
</evidence>
<feature type="region of interest" description="Disordered" evidence="1">
    <location>
        <begin position="161"/>
        <end position="181"/>
    </location>
</feature>
<dbReference type="RefSeq" id="WP_310911860.1">
    <property type="nucleotide sequence ID" value="NZ_JAVLVT010000003.1"/>
</dbReference>
<evidence type="ECO:0000313" key="2">
    <source>
        <dbReference type="EMBL" id="MDS1270342.1"/>
    </source>
</evidence>
<accession>A0ABU2H4V4</accession>
<evidence type="ECO:0000313" key="3">
    <source>
        <dbReference type="Proteomes" id="UP001250214"/>
    </source>
</evidence>
<dbReference type="SUPFAM" id="SSF51735">
    <property type="entry name" value="NAD(P)-binding Rossmann-fold domains"/>
    <property type="match status" value="1"/>
</dbReference>
<sequence>MTTAREIVVIGGTGMLRPAVHELLHTGARVVCVARRPERAAVGAPDTGELVTVPADWAAPRHLGEAISHAIAGRRVDEALLWVHTPYDEGVHEVLDPLLGEGATVVQLWGSSGVDPRRSRPHPTQYAPPRSYRSVVLGFADTGRGTRWLTNHEISAAALRGLRDNEPQQIAGRVEPWSDRP</sequence>
<dbReference type="Proteomes" id="UP001250214">
    <property type="component" value="Unassembled WGS sequence"/>
</dbReference>